<dbReference type="PANTHER" id="PTHR34220:SF7">
    <property type="entry name" value="SENSOR HISTIDINE KINASE YPDA"/>
    <property type="match status" value="1"/>
</dbReference>
<dbReference type="RefSeq" id="WP_105215522.1">
    <property type="nucleotide sequence ID" value="NZ_CP027062.1"/>
</dbReference>
<reference evidence="6 7" key="1">
    <citation type="submission" date="2018-02" db="EMBL/GenBank/DDBJ databases">
        <title>Genomic analysis of the strain RR4-38 isolated from a seawater recirculating aquaculture system.</title>
        <authorList>
            <person name="Kim Y.-S."/>
            <person name="Jang Y.H."/>
            <person name="Kim K.-H."/>
        </authorList>
    </citation>
    <scope>NUCLEOTIDE SEQUENCE [LARGE SCALE GENOMIC DNA]</scope>
    <source>
        <strain evidence="6 7">RR4-38</strain>
    </source>
</reference>
<keyword evidence="7" id="KW-1185">Reference proteome</keyword>
<dbReference type="AlphaFoldDB" id="A0A2S0HVC1"/>
<keyword evidence="3" id="KW-0732">Signal</keyword>
<dbReference type="InterPro" id="IPR036890">
    <property type="entry name" value="HATPase_C_sf"/>
</dbReference>
<dbReference type="SMART" id="SM00028">
    <property type="entry name" value="TPR"/>
    <property type="match status" value="4"/>
</dbReference>
<dbReference type="Gene3D" id="3.30.565.10">
    <property type="entry name" value="Histidine kinase-like ATPase, C-terminal domain"/>
    <property type="match status" value="1"/>
</dbReference>
<feature type="chain" id="PRO_5015783607" description="Tetratricopeptide repeat-containing protein" evidence="3">
    <location>
        <begin position="20"/>
        <end position="611"/>
    </location>
</feature>
<dbReference type="SUPFAM" id="SSF55874">
    <property type="entry name" value="ATPase domain of HSP90 chaperone/DNA topoisomerase II/histidine kinase"/>
    <property type="match status" value="1"/>
</dbReference>
<protein>
    <recommendedName>
        <fullName evidence="8">Tetratricopeptide repeat-containing protein</fullName>
    </recommendedName>
</protein>
<dbReference type="InterPro" id="IPR011990">
    <property type="entry name" value="TPR-like_helical_dom_sf"/>
</dbReference>
<dbReference type="GO" id="GO:0000155">
    <property type="term" value="F:phosphorelay sensor kinase activity"/>
    <property type="evidence" value="ECO:0007669"/>
    <property type="project" value="InterPro"/>
</dbReference>
<evidence type="ECO:0000256" key="1">
    <source>
        <dbReference type="PROSITE-ProRule" id="PRU00339"/>
    </source>
</evidence>
<dbReference type="InterPro" id="IPR050640">
    <property type="entry name" value="Bact_2-comp_sensor_kinase"/>
</dbReference>
<dbReference type="Proteomes" id="UP000238442">
    <property type="component" value="Chromosome"/>
</dbReference>
<dbReference type="Pfam" id="PF06580">
    <property type="entry name" value="His_kinase"/>
    <property type="match status" value="1"/>
</dbReference>
<feature type="repeat" description="TPR" evidence="1">
    <location>
        <begin position="104"/>
        <end position="137"/>
    </location>
</feature>
<dbReference type="OrthoDB" id="6190788at2"/>
<feature type="domain" description="Histidine kinase/HSP90-like ATPase" evidence="4">
    <location>
        <begin position="511"/>
        <end position="609"/>
    </location>
</feature>
<keyword evidence="2" id="KW-0472">Membrane</keyword>
<evidence type="ECO:0008006" key="8">
    <source>
        <dbReference type="Google" id="ProtNLM"/>
    </source>
</evidence>
<keyword evidence="1" id="KW-0802">TPR repeat</keyword>
<dbReference type="KEGG" id="aue:C5O00_05115"/>
<dbReference type="Pfam" id="PF02518">
    <property type="entry name" value="HATPase_c"/>
    <property type="match status" value="1"/>
</dbReference>
<dbReference type="InterPro" id="IPR003594">
    <property type="entry name" value="HATPase_dom"/>
</dbReference>
<keyword evidence="2" id="KW-1133">Transmembrane helix</keyword>
<proteinExistence type="predicted"/>
<keyword evidence="2" id="KW-0812">Transmembrane</keyword>
<dbReference type="SUPFAM" id="SSF48452">
    <property type="entry name" value="TPR-like"/>
    <property type="match status" value="1"/>
</dbReference>
<evidence type="ECO:0000259" key="5">
    <source>
        <dbReference type="Pfam" id="PF06580"/>
    </source>
</evidence>
<dbReference type="InterPro" id="IPR010559">
    <property type="entry name" value="Sig_transdc_His_kin_internal"/>
</dbReference>
<evidence type="ECO:0000259" key="4">
    <source>
        <dbReference type="Pfam" id="PF02518"/>
    </source>
</evidence>
<evidence type="ECO:0000256" key="2">
    <source>
        <dbReference type="SAM" id="Phobius"/>
    </source>
</evidence>
<dbReference type="GO" id="GO:0016020">
    <property type="term" value="C:membrane"/>
    <property type="evidence" value="ECO:0007669"/>
    <property type="project" value="InterPro"/>
</dbReference>
<evidence type="ECO:0000313" key="7">
    <source>
        <dbReference type="Proteomes" id="UP000238442"/>
    </source>
</evidence>
<dbReference type="InterPro" id="IPR019734">
    <property type="entry name" value="TPR_rpt"/>
</dbReference>
<feature type="transmembrane region" description="Helical" evidence="2">
    <location>
        <begin position="373"/>
        <end position="392"/>
    </location>
</feature>
<dbReference type="PANTHER" id="PTHR34220">
    <property type="entry name" value="SENSOR HISTIDINE KINASE YPDA"/>
    <property type="match status" value="1"/>
</dbReference>
<dbReference type="Pfam" id="PF13424">
    <property type="entry name" value="TPR_12"/>
    <property type="match status" value="2"/>
</dbReference>
<feature type="signal peptide" evidence="3">
    <location>
        <begin position="1"/>
        <end position="19"/>
    </location>
</feature>
<evidence type="ECO:0000256" key="3">
    <source>
        <dbReference type="SAM" id="SignalP"/>
    </source>
</evidence>
<accession>A0A2S0HVC1</accession>
<dbReference type="Gene3D" id="1.25.40.10">
    <property type="entry name" value="Tetratricopeptide repeat domain"/>
    <property type="match status" value="2"/>
</dbReference>
<name>A0A2S0HVC1_9FLAO</name>
<feature type="domain" description="Signal transduction histidine kinase internal region" evidence="5">
    <location>
        <begin position="409"/>
        <end position="484"/>
    </location>
</feature>
<feature type="repeat" description="TPR" evidence="1">
    <location>
        <begin position="144"/>
        <end position="177"/>
    </location>
</feature>
<dbReference type="PROSITE" id="PS50005">
    <property type="entry name" value="TPR"/>
    <property type="match status" value="2"/>
</dbReference>
<gene>
    <name evidence="6" type="ORF">C5O00_05115</name>
</gene>
<dbReference type="EMBL" id="CP027062">
    <property type="protein sequence ID" value="AVI50580.1"/>
    <property type="molecule type" value="Genomic_DNA"/>
</dbReference>
<sequence length="611" mass="69332">MKLWVLIAISLLLSGASTAQNPYPEIDSLLNRAEETYQVNLDTALVYVNKAYQLALVSKDTNTIAKTSVAKSFYHFTRDEPEEVEKVLKFIFENEEKVPLSNLGQAYNHMGGIYYRHKGMEDALRMYFKAVDIQEKAANTAGLARTYLNLGMIYRKLGKDELAEYFFEKSSQNASHNKNATIHDLSDSEGLTGARKQLEMTTKALTKIEDKDNSVLAAVMYSDRCNIHLDLGNYTEAIADGEKALAIMDRVNFGTNYQLTHYYIGTACVRSGRFEKAKYHLNKAIESTNILKFKAQFYEQLIEANERSGDYPAAFRASTQFSKIKDSINTIQENDRIAAITAQFETEKQAQEIEILEGDNKLKAAQLKNQRSILFATIGGVALLLTLLFFAYKNHKIKQNLQFSELTQKLLLMQLNPHFLFNALNGIQYFIKKNDTKKSTRYITNFSGLMRNILENSVEKFISIKEDHDTISDFLALQQLVHNNSFEYQVEIDENLDASNTAIPPMFTQPFVENAIIHGVSGVSEGKIIVNYRIENDRIRVDIIDNGKGIHSEKKNANSLHKSMGTSITKQRMENLLKAEKYPVELEITSQHDGKDGQGTKIILTFPLKYL</sequence>
<evidence type="ECO:0000313" key="6">
    <source>
        <dbReference type="EMBL" id="AVI50580.1"/>
    </source>
</evidence>
<organism evidence="6 7">
    <name type="scientific">Pukyongia salina</name>
    <dbReference type="NCBI Taxonomy" id="2094025"/>
    <lineage>
        <taxon>Bacteria</taxon>
        <taxon>Pseudomonadati</taxon>
        <taxon>Bacteroidota</taxon>
        <taxon>Flavobacteriia</taxon>
        <taxon>Flavobacteriales</taxon>
        <taxon>Flavobacteriaceae</taxon>
        <taxon>Pukyongia</taxon>
    </lineage>
</organism>